<keyword evidence="2" id="KW-1185">Reference proteome</keyword>
<name>A0A6A6DBD4_9PEZI</name>
<dbReference type="EMBL" id="ML994731">
    <property type="protein sequence ID" value="KAF2175509.1"/>
    <property type="molecule type" value="Genomic_DNA"/>
</dbReference>
<evidence type="ECO:0000313" key="1">
    <source>
        <dbReference type="EMBL" id="KAF2175509.1"/>
    </source>
</evidence>
<dbReference type="OrthoDB" id="5414836at2759"/>
<dbReference type="Proteomes" id="UP000800200">
    <property type="component" value="Unassembled WGS sequence"/>
</dbReference>
<sequence>MFNSSKEYILLLFSFYMENVRTQSTNLIAYPNPSVPSSQDIASTVYSTSSVSYSNSAYSSSLDTESTESSIITTIDTAQVYFSITTQPATFQSNSDGYEQTTQSTTVSSHNLEIISVTYKRQPQVSPTTDLVLSTYPTITPALPSGPSGIQSTPGSSCSSQCHVNITGTVLTYPGRVSTRTISLPTKRVEVYIYQNQNREQSTRETTTYFPIPTNTTMPPVTWKFKTVTL</sequence>
<gene>
    <name evidence="1" type="ORF">K469DRAFT_683912</name>
</gene>
<organism evidence="1 2">
    <name type="scientific">Zopfia rhizophila CBS 207.26</name>
    <dbReference type="NCBI Taxonomy" id="1314779"/>
    <lineage>
        <taxon>Eukaryota</taxon>
        <taxon>Fungi</taxon>
        <taxon>Dikarya</taxon>
        <taxon>Ascomycota</taxon>
        <taxon>Pezizomycotina</taxon>
        <taxon>Dothideomycetes</taxon>
        <taxon>Dothideomycetes incertae sedis</taxon>
        <taxon>Zopfiaceae</taxon>
        <taxon>Zopfia</taxon>
    </lineage>
</organism>
<reference evidence="1" key="1">
    <citation type="journal article" date="2020" name="Stud. Mycol.">
        <title>101 Dothideomycetes genomes: a test case for predicting lifestyles and emergence of pathogens.</title>
        <authorList>
            <person name="Haridas S."/>
            <person name="Albert R."/>
            <person name="Binder M."/>
            <person name="Bloem J."/>
            <person name="Labutti K."/>
            <person name="Salamov A."/>
            <person name="Andreopoulos B."/>
            <person name="Baker S."/>
            <person name="Barry K."/>
            <person name="Bills G."/>
            <person name="Bluhm B."/>
            <person name="Cannon C."/>
            <person name="Castanera R."/>
            <person name="Culley D."/>
            <person name="Daum C."/>
            <person name="Ezra D."/>
            <person name="Gonzalez J."/>
            <person name="Henrissat B."/>
            <person name="Kuo A."/>
            <person name="Liang C."/>
            <person name="Lipzen A."/>
            <person name="Lutzoni F."/>
            <person name="Magnuson J."/>
            <person name="Mondo S."/>
            <person name="Nolan M."/>
            <person name="Ohm R."/>
            <person name="Pangilinan J."/>
            <person name="Park H.-J."/>
            <person name="Ramirez L."/>
            <person name="Alfaro M."/>
            <person name="Sun H."/>
            <person name="Tritt A."/>
            <person name="Yoshinaga Y."/>
            <person name="Zwiers L.-H."/>
            <person name="Turgeon B."/>
            <person name="Goodwin S."/>
            <person name="Spatafora J."/>
            <person name="Crous P."/>
            <person name="Grigoriev I."/>
        </authorList>
    </citation>
    <scope>NUCLEOTIDE SEQUENCE</scope>
    <source>
        <strain evidence="1">CBS 207.26</strain>
    </source>
</reference>
<dbReference type="AlphaFoldDB" id="A0A6A6DBD4"/>
<proteinExistence type="predicted"/>
<protein>
    <submittedName>
        <fullName evidence="1">Uncharacterized protein</fullName>
    </submittedName>
</protein>
<accession>A0A6A6DBD4</accession>
<evidence type="ECO:0000313" key="2">
    <source>
        <dbReference type="Proteomes" id="UP000800200"/>
    </source>
</evidence>